<dbReference type="EMBL" id="HACA01031708">
    <property type="protein sequence ID" value="CDW49069.1"/>
    <property type="molecule type" value="Transcribed_RNA"/>
</dbReference>
<reference evidence="1" key="1">
    <citation type="submission" date="2014-05" db="EMBL/GenBank/DDBJ databases">
        <authorList>
            <person name="Chronopoulou M."/>
        </authorList>
    </citation>
    <scope>NUCLEOTIDE SEQUENCE</scope>
    <source>
        <tissue evidence="1">Whole organism</tissue>
    </source>
</reference>
<evidence type="ECO:0000313" key="1">
    <source>
        <dbReference type="EMBL" id="CDW49069.1"/>
    </source>
</evidence>
<organism evidence="1">
    <name type="scientific">Lepeophtheirus salmonis</name>
    <name type="common">Salmon louse</name>
    <name type="synonym">Caligus salmonis</name>
    <dbReference type="NCBI Taxonomy" id="72036"/>
    <lineage>
        <taxon>Eukaryota</taxon>
        <taxon>Metazoa</taxon>
        <taxon>Ecdysozoa</taxon>
        <taxon>Arthropoda</taxon>
        <taxon>Crustacea</taxon>
        <taxon>Multicrustacea</taxon>
        <taxon>Hexanauplia</taxon>
        <taxon>Copepoda</taxon>
        <taxon>Siphonostomatoida</taxon>
        <taxon>Caligidae</taxon>
        <taxon>Lepeophtheirus</taxon>
    </lineage>
</organism>
<dbReference type="EMBL" id="HACA01031709">
    <property type="protein sequence ID" value="CDW49070.1"/>
    <property type="molecule type" value="Transcribed_RNA"/>
</dbReference>
<accession>A0A0K2VF39</accession>
<name>A0A0K2VF39_LEPSM</name>
<sequence length="12" mass="1514">MKGCFSLFIRRR</sequence>
<proteinExistence type="predicted"/>
<protein>
    <submittedName>
        <fullName evidence="1">Uncharacterized protein</fullName>
    </submittedName>
</protein>